<evidence type="ECO:0000256" key="2">
    <source>
        <dbReference type="ARBA" id="ARBA00022692"/>
    </source>
</evidence>
<dbReference type="InterPro" id="IPR007593">
    <property type="entry name" value="CD225/Dispanin_fam"/>
</dbReference>
<reference evidence="6" key="2">
    <citation type="submission" date="2021-04" db="EMBL/GenBank/DDBJ databases">
        <authorList>
            <person name="Gilroy R."/>
        </authorList>
    </citation>
    <scope>NUCLEOTIDE SEQUENCE</scope>
    <source>
        <strain evidence="6">Gambia2-208</strain>
    </source>
</reference>
<name>A0A9D1ZHA5_9BACE</name>
<dbReference type="GO" id="GO:0016020">
    <property type="term" value="C:membrane"/>
    <property type="evidence" value="ECO:0007669"/>
    <property type="project" value="UniProtKB-SubCell"/>
</dbReference>
<reference evidence="6" key="1">
    <citation type="journal article" date="2021" name="PeerJ">
        <title>Extensive microbial diversity within the chicken gut microbiome revealed by metagenomics and culture.</title>
        <authorList>
            <person name="Gilroy R."/>
            <person name="Ravi A."/>
            <person name="Getino M."/>
            <person name="Pursley I."/>
            <person name="Horton D.L."/>
            <person name="Alikhan N.F."/>
            <person name="Baker D."/>
            <person name="Gharbi K."/>
            <person name="Hall N."/>
            <person name="Watson M."/>
            <person name="Adriaenssens E.M."/>
            <person name="Foster-Nyarko E."/>
            <person name="Jarju S."/>
            <person name="Secka A."/>
            <person name="Antonio M."/>
            <person name="Oren A."/>
            <person name="Chaudhuri R.R."/>
            <person name="La Ragione R."/>
            <person name="Hildebrand F."/>
            <person name="Pallen M.J."/>
        </authorList>
    </citation>
    <scope>NUCLEOTIDE SEQUENCE</scope>
    <source>
        <strain evidence="6">Gambia2-208</strain>
    </source>
</reference>
<evidence type="ECO:0000256" key="3">
    <source>
        <dbReference type="ARBA" id="ARBA00022989"/>
    </source>
</evidence>
<sequence length="84" mass="9496">MVHSILLGLASFILFTIWCLPFAIASFIYANKVDNLWNRGDIDGAVYASQSARKWYSIGLWLGIISWLLILFIVFCIIIAIADE</sequence>
<keyword evidence="2 5" id="KW-0812">Transmembrane</keyword>
<dbReference type="PANTHER" id="PTHR14948">
    <property type="entry name" value="NG5"/>
    <property type="match status" value="1"/>
</dbReference>
<evidence type="ECO:0000256" key="1">
    <source>
        <dbReference type="ARBA" id="ARBA00004370"/>
    </source>
</evidence>
<organism evidence="6 7">
    <name type="scientific">Candidatus Bacteroides pullicola</name>
    <dbReference type="NCBI Taxonomy" id="2838475"/>
    <lineage>
        <taxon>Bacteria</taxon>
        <taxon>Pseudomonadati</taxon>
        <taxon>Bacteroidota</taxon>
        <taxon>Bacteroidia</taxon>
        <taxon>Bacteroidales</taxon>
        <taxon>Bacteroidaceae</taxon>
        <taxon>Bacteroides</taxon>
    </lineage>
</organism>
<evidence type="ECO:0000256" key="4">
    <source>
        <dbReference type="ARBA" id="ARBA00023136"/>
    </source>
</evidence>
<comment type="subcellular location">
    <subcellularLocation>
        <location evidence="1">Membrane</location>
    </subcellularLocation>
</comment>
<proteinExistence type="predicted"/>
<feature type="transmembrane region" description="Helical" evidence="5">
    <location>
        <begin position="58"/>
        <end position="82"/>
    </location>
</feature>
<protein>
    <submittedName>
        <fullName evidence="6">CD225/dispanin family protein</fullName>
    </submittedName>
</protein>
<keyword evidence="3 5" id="KW-1133">Transmembrane helix</keyword>
<dbReference type="AlphaFoldDB" id="A0A9D1ZHA5"/>
<dbReference type="PANTHER" id="PTHR14948:SF44">
    <property type="entry name" value="PROLINE-RICH TRANSMEMBRANE PROTEIN 1-LIKE"/>
    <property type="match status" value="1"/>
</dbReference>
<accession>A0A9D1ZHA5</accession>
<dbReference type="EMBL" id="DXCV01000046">
    <property type="protein sequence ID" value="HIY88335.1"/>
    <property type="molecule type" value="Genomic_DNA"/>
</dbReference>
<dbReference type="Proteomes" id="UP000886851">
    <property type="component" value="Unassembled WGS sequence"/>
</dbReference>
<gene>
    <name evidence="6" type="ORF">H9824_06500</name>
</gene>
<feature type="transmembrane region" description="Helical" evidence="5">
    <location>
        <begin position="6"/>
        <end position="30"/>
    </location>
</feature>
<evidence type="ECO:0000313" key="7">
    <source>
        <dbReference type="Proteomes" id="UP000886851"/>
    </source>
</evidence>
<evidence type="ECO:0000256" key="5">
    <source>
        <dbReference type="SAM" id="Phobius"/>
    </source>
</evidence>
<evidence type="ECO:0000313" key="6">
    <source>
        <dbReference type="EMBL" id="HIY88335.1"/>
    </source>
</evidence>
<comment type="caution">
    <text evidence="6">The sequence shown here is derived from an EMBL/GenBank/DDBJ whole genome shotgun (WGS) entry which is preliminary data.</text>
</comment>
<dbReference type="Pfam" id="PF04505">
    <property type="entry name" value="CD225"/>
    <property type="match status" value="1"/>
</dbReference>
<keyword evidence="4 5" id="KW-0472">Membrane</keyword>
<dbReference type="InterPro" id="IPR051423">
    <property type="entry name" value="CD225/Dispanin"/>
</dbReference>